<dbReference type="SFLD" id="SFLDS00003">
    <property type="entry name" value="Haloacid_Dehalogenase"/>
    <property type="match status" value="1"/>
</dbReference>
<dbReference type="InterPro" id="IPR023214">
    <property type="entry name" value="HAD_sf"/>
</dbReference>
<feature type="transmembrane region" description="Helical" evidence="15">
    <location>
        <begin position="654"/>
        <end position="673"/>
    </location>
</feature>
<keyword evidence="6 15" id="KW-0812">Transmembrane</keyword>
<keyword evidence="10" id="KW-0460">Magnesium</keyword>
<dbReference type="NCBIfam" id="TIGR01494">
    <property type="entry name" value="ATPase_P-type"/>
    <property type="match status" value="1"/>
</dbReference>
<feature type="transmembrane region" description="Helical" evidence="15">
    <location>
        <begin position="142"/>
        <end position="161"/>
    </location>
</feature>
<dbReference type="PRINTS" id="PR00119">
    <property type="entry name" value="CATATPASE"/>
</dbReference>
<dbReference type="Gene3D" id="2.70.150.10">
    <property type="entry name" value="Calcium-transporting ATPase, cytoplasmic transduction domain A"/>
    <property type="match status" value="1"/>
</dbReference>
<evidence type="ECO:0000256" key="10">
    <source>
        <dbReference type="ARBA" id="ARBA00022842"/>
    </source>
</evidence>
<evidence type="ECO:0000256" key="9">
    <source>
        <dbReference type="ARBA" id="ARBA00022840"/>
    </source>
</evidence>
<dbReference type="SUPFAM" id="SSF81665">
    <property type="entry name" value="Calcium ATPase, transmembrane domain M"/>
    <property type="match status" value="1"/>
</dbReference>
<evidence type="ECO:0000256" key="4">
    <source>
        <dbReference type="ARBA" id="ARBA00022475"/>
    </source>
</evidence>
<dbReference type="PANTHER" id="PTHR43079:SF1">
    <property type="entry name" value="CADMIUM_ZINC-TRANSPORTING ATPASE HMA1, CHLOROPLASTIC-RELATED"/>
    <property type="match status" value="1"/>
</dbReference>
<dbReference type="InterPro" id="IPR044492">
    <property type="entry name" value="P_typ_ATPase_HD_dom"/>
</dbReference>
<dbReference type="GO" id="GO:0019829">
    <property type="term" value="F:ATPase-coupled monoatomic cation transmembrane transporter activity"/>
    <property type="evidence" value="ECO:0007669"/>
    <property type="project" value="InterPro"/>
</dbReference>
<evidence type="ECO:0000256" key="7">
    <source>
        <dbReference type="ARBA" id="ARBA00022723"/>
    </source>
</evidence>
<evidence type="ECO:0000256" key="8">
    <source>
        <dbReference type="ARBA" id="ARBA00022741"/>
    </source>
</evidence>
<sequence>MSATLTKKQQGKNVNDKQKEKNITGDKYNETLAPVHAHTEPVKDTQYRADNTYQEALREDIQNTLRAKTETSSAKKTSPLKLLVTYWEMTFAITSGILIAAAWILMSLDQDLLSVPLFIAAYIIGGYAKAREGLYLLIHEKKLGVDVLMILAALAAASIGYWTEGAILIFIFAMSGALESYTMAKSRKDLSALMSIRPDEATLLKDGEEMTVPTSELNVGDIVLIRPGETIPIDGRIIEGSSSINQATITGESIPVDKTIGDTVFAGTQNEQGALKIEVTERAGDTLFAKIVKLVNEAENTMPKSQQFIERFESIYTYVVLATTVLLMTVPILVFHVPASAALYRAIVFMVVASPCAVVASITPAILAAMSNGARRGLLFKGGTHLETLAKTRVIALDKTGTITSGRPVVTDIIPREGLSEKDFLTMAASAEHLSEHPIARAIVEKAREMHLQLKSLSNLEATVGRGITVQVDGSIWRIGSRKFIGVPERSTWEKVVDRLENEGKTVVFMRIDDEIQGAIALKDTVREEAKATIAALHTMGIKVAMLTGDHERPAQAIAREVGVDLVYAELLPQDKADIIKSLREQYEYVVMVGDGVNDAPALALAAVGVAMGAQGSDVALETADVVLMNDQLDRLPFAIQLGRRSQRIIKQNLSFALAVIVLLISVNFGAYLPLPIGVVGHEGSTILVILNALRLLRN</sequence>
<dbReference type="InterPro" id="IPR023299">
    <property type="entry name" value="ATPase_P-typ_cyto_dom_N"/>
</dbReference>
<accession>A0A2R6Y5I4</accession>
<dbReference type="PROSITE" id="PS00154">
    <property type="entry name" value="ATPASE_E1_E2"/>
    <property type="match status" value="1"/>
</dbReference>
<evidence type="ECO:0000313" key="18">
    <source>
        <dbReference type="EMBL" id="PTQ57932.1"/>
    </source>
</evidence>
<reference evidence="19" key="1">
    <citation type="journal article" date="2018" name="Sci. Rep.">
        <title>Lignite coal burning seam in the remote Altai Mountains harbors a hydrogen-driven thermophilic microbial community.</title>
        <authorList>
            <person name="Kadnikov V.V."/>
            <person name="Mardanov A.V."/>
            <person name="Ivasenko D.A."/>
            <person name="Antsiferov D.V."/>
            <person name="Beletsky A.V."/>
            <person name="Karnachuk O.V."/>
            <person name="Ravin N.V."/>
        </authorList>
    </citation>
    <scope>NUCLEOTIDE SEQUENCE [LARGE SCALE GENOMIC DNA]</scope>
</reference>
<feature type="transmembrane region" description="Helical" evidence="15">
    <location>
        <begin position="315"/>
        <end position="337"/>
    </location>
</feature>
<dbReference type="InterPro" id="IPR027256">
    <property type="entry name" value="P-typ_ATPase_IB"/>
</dbReference>
<dbReference type="InterPro" id="IPR059000">
    <property type="entry name" value="ATPase_P-type_domA"/>
</dbReference>
<dbReference type="NCBIfam" id="TIGR01525">
    <property type="entry name" value="ATPase-IB_hvy"/>
    <property type="match status" value="1"/>
</dbReference>
<proteinExistence type="inferred from homology"/>
<dbReference type="Pfam" id="PF00702">
    <property type="entry name" value="Hydrolase"/>
    <property type="match status" value="1"/>
</dbReference>
<dbReference type="SUPFAM" id="SSF81653">
    <property type="entry name" value="Calcium ATPase, transduction domain A"/>
    <property type="match status" value="1"/>
</dbReference>
<keyword evidence="4 15" id="KW-1003">Cell membrane</keyword>
<keyword evidence="14 15" id="KW-0472">Membrane</keyword>
<keyword evidence="7 15" id="KW-0479">Metal-binding</keyword>
<evidence type="ECO:0000256" key="1">
    <source>
        <dbReference type="ARBA" id="ARBA00004651"/>
    </source>
</evidence>
<feature type="domain" description="P-type ATPase A" evidence="17">
    <location>
        <begin position="197"/>
        <end position="295"/>
    </location>
</feature>
<keyword evidence="9 15" id="KW-0067">ATP-binding</keyword>
<dbReference type="Gene3D" id="3.40.1110.10">
    <property type="entry name" value="Calcium-transporting ATPase, cytoplasmic domain N"/>
    <property type="match status" value="1"/>
</dbReference>
<organism evidence="18 19">
    <name type="scientific">Candidatus Carbonibacillus altaicus</name>
    <dbReference type="NCBI Taxonomy" id="2163959"/>
    <lineage>
        <taxon>Bacteria</taxon>
        <taxon>Bacillati</taxon>
        <taxon>Bacillota</taxon>
        <taxon>Bacilli</taxon>
        <taxon>Bacillales</taxon>
        <taxon>Candidatus Carbonibacillus</taxon>
    </lineage>
</organism>
<comment type="caution">
    <text evidence="18">The sequence shown here is derived from an EMBL/GenBank/DDBJ whole genome shotgun (WGS) entry which is preliminary data.</text>
</comment>
<comment type="subcellular location">
    <subcellularLocation>
        <location evidence="1">Cell membrane</location>
        <topology evidence="1">Multi-pass membrane protein</topology>
    </subcellularLocation>
</comment>
<dbReference type="GO" id="GO:0016887">
    <property type="term" value="F:ATP hydrolysis activity"/>
    <property type="evidence" value="ECO:0007669"/>
    <property type="project" value="InterPro"/>
</dbReference>
<dbReference type="FunFam" id="2.70.150.10:FF:000002">
    <property type="entry name" value="Copper-transporting ATPase 1, putative"/>
    <property type="match status" value="1"/>
</dbReference>
<evidence type="ECO:0000256" key="6">
    <source>
        <dbReference type="ARBA" id="ARBA00022692"/>
    </source>
</evidence>
<dbReference type="InterPro" id="IPR023298">
    <property type="entry name" value="ATPase_P-typ_TM_dom_sf"/>
</dbReference>
<dbReference type="SFLD" id="SFLDG00002">
    <property type="entry name" value="C1.7:_P-type_atpase_like"/>
    <property type="match status" value="1"/>
</dbReference>
<keyword evidence="13" id="KW-0406">Ion transport</keyword>
<dbReference type="PRINTS" id="PR00941">
    <property type="entry name" value="CDATPASE"/>
</dbReference>
<evidence type="ECO:0000256" key="5">
    <source>
        <dbReference type="ARBA" id="ARBA00022553"/>
    </source>
</evidence>
<dbReference type="InterPro" id="IPR036412">
    <property type="entry name" value="HAD-like_sf"/>
</dbReference>
<gene>
    <name evidence="18" type="ORF">BSOLF_0443</name>
</gene>
<evidence type="ECO:0000256" key="13">
    <source>
        <dbReference type="ARBA" id="ARBA00023065"/>
    </source>
</evidence>
<dbReference type="GO" id="GO:0005524">
    <property type="term" value="F:ATP binding"/>
    <property type="evidence" value="ECO:0007669"/>
    <property type="project" value="UniProtKB-UniRule"/>
</dbReference>
<dbReference type="FunFam" id="3.40.50.1000:FF:000020">
    <property type="entry name" value="Probable cation-transporting P-type ATPase"/>
    <property type="match status" value="1"/>
</dbReference>
<evidence type="ECO:0000256" key="2">
    <source>
        <dbReference type="ARBA" id="ARBA00006024"/>
    </source>
</evidence>
<name>A0A2R6Y5I4_9BACL</name>
<dbReference type="Gene3D" id="3.40.50.1000">
    <property type="entry name" value="HAD superfamily/HAD-like"/>
    <property type="match status" value="1"/>
</dbReference>
<dbReference type="SFLD" id="SFLDF00027">
    <property type="entry name" value="p-type_atpase"/>
    <property type="match status" value="1"/>
</dbReference>
<evidence type="ECO:0000256" key="16">
    <source>
        <dbReference type="SAM" id="MobiDB-lite"/>
    </source>
</evidence>
<dbReference type="InterPro" id="IPR018303">
    <property type="entry name" value="ATPase_P-typ_P_site"/>
</dbReference>
<evidence type="ECO:0000256" key="3">
    <source>
        <dbReference type="ARBA" id="ARBA00022448"/>
    </source>
</evidence>
<dbReference type="CDD" id="cd07551">
    <property type="entry name" value="P-type_ATPase_HM_ZosA_PfeT-like"/>
    <property type="match status" value="1"/>
</dbReference>
<dbReference type="GO" id="GO:0046872">
    <property type="term" value="F:metal ion binding"/>
    <property type="evidence" value="ECO:0007669"/>
    <property type="project" value="UniProtKB-KW"/>
</dbReference>
<evidence type="ECO:0000256" key="15">
    <source>
        <dbReference type="RuleBase" id="RU362081"/>
    </source>
</evidence>
<evidence type="ECO:0000256" key="11">
    <source>
        <dbReference type="ARBA" id="ARBA00022967"/>
    </source>
</evidence>
<evidence type="ECO:0000259" key="17">
    <source>
        <dbReference type="Pfam" id="PF00122"/>
    </source>
</evidence>
<comment type="similarity">
    <text evidence="2 15">Belongs to the cation transport ATPase (P-type) (TC 3.A.3) family. Type IB subfamily.</text>
</comment>
<dbReference type="GO" id="GO:0005886">
    <property type="term" value="C:plasma membrane"/>
    <property type="evidence" value="ECO:0007669"/>
    <property type="project" value="UniProtKB-SubCell"/>
</dbReference>
<dbReference type="Pfam" id="PF00122">
    <property type="entry name" value="E1-E2_ATPase"/>
    <property type="match status" value="1"/>
</dbReference>
<dbReference type="Proteomes" id="UP000244338">
    <property type="component" value="Unassembled WGS sequence"/>
</dbReference>
<feature type="transmembrane region" description="Helical" evidence="15">
    <location>
        <begin position="83"/>
        <end position="106"/>
    </location>
</feature>
<evidence type="ECO:0000256" key="12">
    <source>
        <dbReference type="ARBA" id="ARBA00022989"/>
    </source>
</evidence>
<feature type="region of interest" description="Disordered" evidence="16">
    <location>
        <begin position="1"/>
        <end position="45"/>
    </location>
</feature>
<dbReference type="PANTHER" id="PTHR43079">
    <property type="entry name" value="PROBABLE CADMIUM/ZINC-TRANSPORTING ATPASE HMA1"/>
    <property type="match status" value="1"/>
</dbReference>
<keyword evidence="8 15" id="KW-0547">Nucleotide-binding</keyword>
<keyword evidence="12 15" id="KW-1133">Transmembrane helix</keyword>
<dbReference type="NCBIfam" id="TIGR01512">
    <property type="entry name" value="ATPase-IB2_Cd"/>
    <property type="match status" value="1"/>
</dbReference>
<feature type="transmembrane region" description="Helical" evidence="15">
    <location>
        <begin position="343"/>
        <end position="369"/>
    </location>
</feature>
<keyword evidence="5" id="KW-0597">Phosphoprotein</keyword>
<dbReference type="InterPro" id="IPR001757">
    <property type="entry name" value="P_typ_ATPase"/>
</dbReference>
<evidence type="ECO:0000256" key="14">
    <source>
        <dbReference type="ARBA" id="ARBA00023136"/>
    </source>
</evidence>
<dbReference type="InterPro" id="IPR008250">
    <property type="entry name" value="ATPase_P-typ_transduc_dom_A_sf"/>
</dbReference>
<dbReference type="InterPro" id="IPR051949">
    <property type="entry name" value="Cation_Transport_ATPase"/>
</dbReference>
<dbReference type="AlphaFoldDB" id="A0A2R6Y5I4"/>
<dbReference type="SUPFAM" id="SSF56784">
    <property type="entry name" value="HAD-like"/>
    <property type="match status" value="1"/>
</dbReference>
<keyword evidence="3" id="KW-0813">Transport</keyword>
<feature type="compositionally biased region" description="Polar residues" evidence="16">
    <location>
        <begin position="1"/>
        <end position="13"/>
    </location>
</feature>
<protein>
    <submittedName>
        <fullName evidence="18">Lead, cadmium, zinc and mercury transporting ATPase</fullName>
    </submittedName>
</protein>
<dbReference type="EMBL" id="PEBX01000001">
    <property type="protein sequence ID" value="PTQ57932.1"/>
    <property type="molecule type" value="Genomic_DNA"/>
</dbReference>
<feature type="compositionally biased region" description="Basic and acidic residues" evidence="16">
    <location>
        <begin position="14"/>
        <end position="29"/>
    </location>
</feature>
<keyword evidence="11" id="KW-1278">Translocase</keyword>
<evidence type="ECO:0000313" key="19">
    <source>
        <dbReference type="Proteomes" id="UP000244338"/>
    </source>
</evidence>